<evidence type="ECO:0000313" key="3">
    <source>
        <dbReference type="EMBL" id="WWC65894.1"/>
    </source>
</evidence>
<sequence length="349" mass="38557">MSSFAIQKAVANVSQLFRLPRYILIRSHFRSEGSSIISRQLRHLDVLPSSLPIPQSLQILPVHFVMSYHQAYPSLYGGDPSEYAPSVADSAAPLVPSGQSQVYSGQESQQSAQTSAPPLQHVSLINYPNSLKDLSNFAESYSSQFDQSHFQAAYDSCFDQGIYVPNLTAAALSSDITFNAAPPIEDVSSQMHPNTVDKWWLTLEKNRKVKLASLIINEEAANKLIDNNYFAHLKSLTLTVEPRDSSWVAQASKGWFKPTGYNVWGQPEAYPQLALALSDTFGTYICTGRPVSKVPADITVTWESSISPIAHPNSRRRLNRAMNEAFGQRPTSVDTTAGFKFSLTPRPTT</sequence>
<dbReference type="VEuPathDB" id="FungiDB:I303_07160"/>
<dbReference type="RefSeq" id="XP_018260243.1">
    <property type="nucleotide sequence ID" value="XM_018410434.1"/>
</dbReference>
<dbReference type="KEGG" id="kdj:28970859"/>
<evidence type="ECO:0000313" key="2">
    <source>
        <dbReference type="EMBL" id="OBR82401.1"/>
    </source>
</evidence>
<gene>
    <name evidence="2" type="ORF">I303_07160</name>
    <name evidence="3" type="ORF">I303_108516</name>
</gene>
<reference evidence="3" key="2">
    <citation type="submission" date="2013-07" db="EMBL/GenBank/DDBJ databases">
        <authorList>
            <consortium name="The Broad Institute Genome Sequencing Platform"/>
            <person name="Cuomo C."/>
            <person name="Litvintseva A."/>
            <person name="Chen Y."/>
            <person name="Heitman J."/>
            <person name="Sun S."/>
            <person name="Springer D."/>
            <person name="Dromer F."/>
            <person name="Young S.K."/>
            <person name="Zeng Q."/>
            <person name="Gargeya S."/>
            <person name="Fitzgerald M."/>
            <person name="Abouelleil A."/>
            <person name="Alvarado L."/>
            <person name="Berlin A.M."/>
            <person name="Chapman S.B."/>
            <person name="Dewar J."/>
            <person name="Goldberg J."/>
            <person name="Griggs A."/>
            <person name="Gujja S."/>
            <person name="Hansen M."/>
            <person name="Howarth C."/>
            <person name="Imamovic A."/>
            <person name="Larimer J."/>
            <person name="McCowan C."/>
            <person name="Murphy C."/>
            <person name="Pearson M."/>
            <person name="Priest M."/>
            <person name="Roberts A."/>
            <person name="Saif S."/>
            <person name="Shea T."/>
            <person name="Sykes S."/>
            <person name="Wortman J."/>
            <person name="Nusbaum C."/>
            <person name="Birren B."/>
        </authorList>
    </citation>
    <scope>NUCLEOTIDE SEQUENCE</scope>
    <source>
        <strain evidence="3">CBS 10117</strain>
    </source>
</reference>
<organism evidence="2">
    <name type="scientific">Kwoniella dejecticola CBS 10117</name>
    <dbReference type="NCBI Taxonomy" id="1296121"/>
    <lineage>
        <taxon>Eukaryota</taxon>
        <taxon>Fungi</taxon>
        <taxon>Dikarya</taxon>
        <taxon>Basidiomycota</taxon>
        <taxon>Agaricomycotina</taxon>
        <taxon>Tremellomycetes</taxon>
        <taxon>Tremellales</taxon>
        <taxon>Cryptococcaceae</taxon>
        <taxon>Kwoniella</taxon>
    </lineage>
</organism>
<dbReference type="Proteomes" id="UP000078595">
    <property type="component" value="Chromosome 11"/>
</dbReference>
<reference evidence="3" key="3">
    <citation type="submission" date="2024-02" db="EMBL/GenBank/DDBJ databases">
        <title>Comparative genomics of Cryptococcus and Kwoniella reveals pathogenesis evolution and contrasting modes of karyotype evolution via chromosome fusion or intercentromeric recombination.</title>
        <authorList>
            <person name="Coelho M.A."/>
            <person name="David-Palma M."/>
            <person name="Shea T."/>
            <person name="Bowers K."/>
            <person name="McGinley-Smith S."/>
            <person name="Mohammad A.W."/>
            <person name="Gnirke A."/>
            <person name="Yurkov A.M."/>
            <person name="Nowrousian M."/>
            <person name="Sun S."/>
            <person name="Cuomo C.A."/>
            <person name="Heitman J."/>
        </authorList>
    </citation>
    <scope>NUCLEOTIDE SEQUENCE</scope>
    <source>
        <strain evidence="3">CBS 10117</strain>
    </source>
</reference>
<reference evidence="2" key="1">
    <citation type="submission" date="2013-07" db="EMBL/GenBank/DDBJ databases">
        <title>The Genome Sequence of Cryptococcus dejecticola CBS10117.</title>
        <authorList>
            <consortium name="The Broad Institute Genome Sequencing Platform"/>
            <person name="Cuomo C."/>
            <person name="Litvintseva A."/>
            <person name="Chen Y."/>
            <person name="Heitman J."/>
            <person name="Sun S."/>
            <person name="Springer D."/>
            <person name="Dromer F."/>
            <person name="Young S.K."/>
            <person name="Zeng Q."/>
            <person name="Gargeya S."/>
            <person name="Fitzgerald M."/>
            <person name="Abouelleil A."/>
            <person name="Alvarado L."/>
            <person name="Berlin A.M."/>
            <person name="Chapman S.B."/>
            <person name="Dewar J."/>
            <person name="Goldberg J."/>
            <person name="Griggs A."/>
            <person name="Gujja S."/>
            <person name="Hansen M."/>
            <person name="Howarth C."/>
            <person name="Imamovic A."/>
            <person name="Larimer J."/>
            <person name="McCowan C."/>
            <person name="Murphy C."/>
            <person name="Pearson M."/>
            <person name="Priest M."/>
            <person name="Roberts A."/>
            <person name="Saif S."/>
            <person name="Shea T."/>
            <person name="Sykes S."/>
            <person name="Wortman J."/>
            <person name="Nusbaum C."/>
            <person name="Birren B."/>
        </authorList>
    </citation>
    <scope>NUCLEOTIDE SEQUENCE [LARGE SCALE GENOMIC DNA]</scope>
    <source>
        <strain evidence="2">CBS 10117</strain>
    </source>
</reference>
<name>A0A1A5ZX68_9TREE</name>
<accession>A0A1A5ZX68</accession>
<dbReference type="GeneID" id="28970859"/>
<feature type="region of interest" description="Disordered" evidence="1">
    <location>
        <begin position="97"/>
        <end position="117"/>
    </location>
</feature>
<dbReference type="EMBL" id="CP144540">
    <property type="protein sequence ID" value="WWC65894.1"/>
    <property type="molecule type" value="Genomic_DNA"/>
</dbReference>
<evidence type="ECO:0000313" key="4">
    <source>
        <dbReference type="Proteomes" id="UP000078595"/>
    </source>
</evidence>
<dbReference type="EMBL" id="KI894035">
    <property type="protein sequence ID" value="OBR82401.1"/>
    <property type="molecule type" value="Genomic_DNA"/>
</dbReference>
<dbReference type="AlphaFoldDB" id="A0A1A5ZX68"/>
<keyword evidence="4" id="KW-1185">Reference proteome</keyword>
<protein>
    <submittedName>
        <fullName evidence="2">Uncharacterized protein</fullName>
    </submittedName>
</protein>
<proteinExistence type="predicted"/>
<evidence type="ECO:0000256" key="1">
    <source>
        <dbReference type="SAM" id="MobiDB-lite"/>
    </source>
</evidence>